<dbReference type="InterPro" id="IPR000719">
    <property type="entry name" value="Prot_kinase_dom"/>
</dbReference>
<comment type="catalytic activity">
    <reaction evidence="7">
        <text>L-threonyl-[protein] + ATP = O-phospho-L-threonyl-[protein] + ADP + H(+)</text>
        <dbReference type="Rhea" id="RHEA:46608"/>
        <dbReference type="Rhea" id="RHEA-COMP:11060"/>
        <dbReference type="Rhea" id="RHEA-COMP:11605"/>
        <dbReference type="ChEBI" id="CHEBI:15378"/>
        <dbReference type="ChEBI" id="CHEBI:30013"/>
        <dbReference type="ChEBI" id="CHEBI:30616"/>
        <dbReference type="ChEBI" id="CHEBI:61977"/>
        <dbReference type="ChEBI" id="CHEBI:456216"/>
        <dbReference type="EC" id="2.7.11.1"/>
    </reaction>
</comment>
<protein>
    <recommendedName>
        <fullName evidence="1">non-specific serine/threonine protein kinase</fullName>
        <ecNumber evidence="1">2.7.11.1</ecNumber>
    </recommendedName>
</protein>
<name>C5FYJ5_ARTOC</name>
<feature type="domain" description="Protein kinase" evidence="10">
    <location>
        <begin position="46"/>
        <end position="418"/>
    </location>
</feature>
<evidence type="ECO:0000259" key="10">
    <source>
        <dbReference type="PROSITE" id="PS50011"/>
    </source>
</evidence>
<dbReference type="GO" id="GO:0050684">
    <property type="term" value="P:regulation of mRNA processing"/>
    <property type="evidence" value="ECO:0007669"/>
    <property type="project" value="TreeGrafter"/>
</dbReference>
<dbReference type="STRING" id="554155.C5FYJ5"/>
<dbReference type="PANTHER" id="PTHR47634:SF9">
    <property type="entry name" value="PROTEIN KINASE DOMAIN-CONTAINING PROTEIN-RELATED"/>
    <property type="match status" value="1"/>
</dbReference>
<dbReference type="OMA" id="MVKWVLP"/>
<dbReference type="eggNOG" id="KOG1290">
    <property type="taxonomic scope" value="Eukaryota"/>
</dbReference>
<dbReference type="InterPro" id="IPR017441">
    <property type="entry name" value="Protein_kinase_ATP_BS"/>
</dbReference>
<dbReference type="Proteomes" id="UP000002035">
    <property type="component" value="Unassembled WGS sequence"/>
</dbReference>
<evidence type="ECO:0000256" key="4">
    <source>
        <dbReference type="ARBA" id="ARBA00022741"/>
    </source>
</evidence>
<dbReference type="Gene3D" id="3.30.200.20">
    <property type="entry name" value="Phosphorylase Kinase, domain 1"/>
    <property type="match status" value="1"/>
</dbReference>
<keyword evidence="3" id="KW-0808">Transferase</keyword>
<gene>
    <name evidence="11" type="ORF">MCYG_07412</name>
</gene>
<accession>C5FYJ5</accession>
<keyword evidence="5 11" id="KW-0418">Kinase</keyword>
<dbReference type="RefSeq" id="XP_002843629.1">
    <property type="nucleotide sequence ID" value="XM_002843583.1"/>
</dbReference>
<evidence type="ECO:0000256" key="3">
    <source>
        <dbReference type="ARBA" id="ARBA00022679"/>
    </source>
</evidence>
<dbReference type="Gene3D" id="1.10.510.10">
    <property type="entry name" value="Transferase(Phosphotransferase) domain 1"/>
    <property type="match status" value="1"/>
</dbReference>
<keyword evidence="12" id="KW-1185">Reference proteome</keyword>
<proteinExistence type="predicted"/>
<dbReference type="SMART" id="SM00220">
    <property type="entry name" value="S_TKc"/>
    <property type="match status" value="1"/>
</dbReference>
<evidence type="ECO:0000313" key="11">
    <source>
        <dbReference type="EMBL" id="EEQ34593.1"/>
    </source>
</evidence>
<dbReference type="VEuPathDB" id="FungiDB:MCYG_07412"/>
<evidence type="ECO:0000313" key="12">
    <source>
        <dbReference type="Proteomes" id="UP000002035"/>
    </source>
</evidence>
<feature type="binding site" evidence="9">
    <location>
        <position position="75"/>
    </location>
    <ligand>
        <name>ATP</name>
        <dbReference type="ChEBI" id="CHEBI:30616"/>
    </ligand>
</feature>
<dbReference type="SUPFAM" id="SSF56112">
    <property type="entry name" value="Protein kinase-like (PK-like)"/>
    <property type="match status" value="1"/>
</dbReference>
<keyword evidence="6 9" id="KW-0067">ATP-binding</keyword>
<dbReference type="GO" id="GO:0005524">
    <property type="term" value="F:ATP binding"/>
    <property type="evidence" value="ECO:0007669"/>
    <property type="project" value="UniProtKB-UniRule"/>
</dbReference>
<evidence type="ECO:0000256" key="9">
    <source>
        <dbReference type="PROSITE-ProRule" id="PRU10141"/>
    </source>
</evidence>
<dbReference type="GO" id="GO:0000245">
    <property type="term" value="P:spliceosomal complex assembly"/>
    <property type="evidence" value="ECO:0007669"/>
    <property type="project" value="TreeGrafter"/>
</dbReference>
<reference evidence="12" key="1">
    <citation type="journal article" date="2012" name="MBio">
        <title>Comparative genome analysis of Trichophyton rubrum and related dermatophytes reveals candidate genes involved in infection.</title>
        <authorList>
            <person name="Martinez D.A."/>
            <person name="Oliver B.G."/>
            <person name="Graeser Y."/>
            <person name="Goldberg J.M."/>
            <person name="Li W."/>
            <person name="Martinez-Rossi N.M."/>
            <person name="Monod M."/>
            <person name="Shelest E."/>
            <person name="Barton R.C."/>
            <person name="Birch E."/>
            <person name="Brakhage A.A."/>
            <person name="Chen Z."/>
            <person name="Gurr S.J."/>
            <person name="Heiman D."/>
            <person name="Heitman J."/>
            <person name="Kosti I."/>
            <person name="Rossi A."/>
            <person name="Saif S."/>
            <person name="Samalova M."/>
            <person name="Saunders C.W."/>
            <person name="Shea T."/>
            <person name="Summerbell R.C."/>
            <person name="Xu J."/>
            <person name="Young S."/>
            <person name="Zeng Q."/>
            <person name="Birren B.W."/>
            <person name="Cuomo C.A."/>
            <person name="White T.C."/>
        </authorList>
    </citation>
    <scope>NUCLEOTIDE SEQUENCE [LARGE SCALE GENOMIC DNA]</scope>
    <source>
        <strain evidence="12">ATCC MYA-4605 / CBS 113480</strain>
    </source>
</reference>
<keyword evidence="2" id="KW-0723">Serine/threonine-protein kinase</keyword>
<dbReference type="PROSITE" id="PS50011">
    <property type="entry name" value="PROTEIN_KINASE_DOM"/>
    <property type="match status" value="1"/>
</dbReference>
<evidence type="ECO:0000256" key="2">
    <source>
        <dbReference type="ARBA" id="ARBA00022527"/>
    </source>
</evidence>
<dbReference type="EMBL" id="DS995707">
    <property type="protein sequence ID" value="EEQ34593.1"/>
    <property type="molecule type" value="Genomic_DNA"/>
</dbReference>
<evidence type="ECO:0000256" key="8">
    <source>
        <dbReference type="ARBA" id="ARBA00048679"/>
    </source>
</evidence>
<dbReference type="InterPro" id="IPR051334">
    <property type="entry name" value="SRPK"/>
</dbReference>
<evidence type="ECO:0000256" key="6">
    <source>
        <dbReference type="ARBA" id="ARBA00022840"/>
    </source>
</evidence>
<dbReference type="GO" id="GO:0004674">
    <property type="term" value="F:protein serine/threonine kinase activity"/>
    <property type="evidence" value="ECO:0007669"/>
    <property type="project" value="UniProtKB-KW"/>
</dbReference>
<dbReference type="AlphaFoldDB" id="C5FYJ5"/>
<dbReference type="InterPro" id="IPR011009">
    <property type="entry name" value="Kinase-like_dom_sf"/>
</dbReference>
<dbReference type="Pfam" id="PF00069">
    <property type="entry name" value="Pkinase"/>
    <property type="match status" value="1"/>
</dbReference>
<evidence type="ECO:0000256" key="1">
    <source>
        <dbReference type="ARBA" id="ARBA00012513"/>
    </source>
</evidence>
<comment type="catalytic activity">
    <reaction evidence="8">
        <text>L-seryl-[protein] + ATP = O-phospho-L-seryl-[protein] + ADP + H(+)</text>
        <dbReference type="Rhea" id="RHEA:17989"/>
        <dbReference type="Rhea" id="RHEA-COMP:9863"/>
        <dbReference type="Rhea" id="RHEA-COMP:11604"/>
        <dbReference type="ChEBI" id="CHEBI:15378"/>
        <dbReference type="ChEBI" id="CHEBI:29999"/>
        <dbReference type="ChEBI" id="CHEBI:30616"/>
        <dbReference type="ChEBI" id="CHEBI:83421"/>
        <dbReference type="ChEBI" id="CHEBI:456216"/>
        <dbReference type="EC" id="2.7.11.1"/>
    </reaction>
</comment>
<dbReference type="EC" id="2.7.11.1" evidence="1"/>
<dbReference type="PROSITE" id="PS00107">
    <property type="entry name" value="PROTEIN_KINASE_ATP"/>
    <property type="match status" value="1"/>
</dbReference>
<evidence type="ECO:0000256" key="5">
    <source>
        <dbReference type="ARBA" id="ARBA00022777"/>
    </source>
</evidence>
<dbReference type="PANTHER" id="PTHR47634">
    <property type="entry name" value="PROTEIN KINASE DOMAIN-CONTAINING PROTEIN-RELATED"/>
    <property type="match status" value="1"/>
</dbReference>
<dbReference type="GeneID" id="9230805"/>
<dbReference type="HOGENOM" id="CLU_000288_81_2_1"/>
<dbReference type="OrthoDB" id="4206417at2759"/>
<sequence>MHFSSKTSGKTARYEYNWVDGAESLEKYQPGGYHPVMIGDILHGRYHVVDKLGFGGYSTIWLARDTQIGRYVALKIGIADSLPHETKVLRALSVSLPECSYIQGRSENRSLITIPLDEFEVQGPNGTHPCYTMAPAQCNLKEASFSRLFPLEVARALSAGLALSVSSVHSQGYVHGDIHLRNVLAKLPSSLDELSIEKFYEEYGKPETVPITRSDGGPLPANVPDKAVIPLYIGKYAEDFSLSDAHVLLSDFGEAFAPSLEPRLGKDCHTPLSLRPPEARFEPESPLSYSADIWTLATALWEIVGMKAIFSSEFVTADDVTSQQIEVLGPMPQDWWERWEERGKFFDKKGNPKGAREIWPPIHRAFEEGVQKYRRKLLPTDVFSEAETAAFLDLMRRMLVFRPEERPTAKEVLESEWMVKWALPDFERS</sequence>
<organism evidence="11 12">
    <name type="scientific">Arthroderma otae (strain ATCC MYA-4605 / CBS 113480)</name>
    <name type="common">Microsporum canis</name>
    <dbReference type="NCBI Taxonomy" id="554155"/>
    <lineage>
        <taxon>Eukaryota</taxon>
        <taxon>Fungi</taxon>
        <taxon>Dikarya</taxon>
        <taxon>Ascomycota</taxon>
        <taxon>Pezizomycotina</taxon>
        <taxon>Eurotiomycetes</taxon>
        <taxon>Eurotiomycetidae</taxon>
        <taxon>Onygenales</taxon>
        <taxon>Arthrodermataceae</taxon>
        <taxon>Microsporum</taxon>
    </lineage>
</organism>
<keyword evidence="4 9" id="KW-0547">Nucleotide-binding</keyword>
<evidence type="ECO:0000256" key="7">
    <source>
        <dbReference type="ARBA" id="ARBA00047899"/>
    </source>
</evidence>